<dbReference type="InterPro" id="IPR018378">
    <property type="entry name" value="C-type_lectin_CS"/>
</dbReference>
<evidence type="ECO:0000313" key="6">
    <source>
        <dbReference type="Proteomes" id="UP000694906"/>
    </source>
</evidence>
<gene>
    <name evidence="7" type="primary">Clec17a</name>
</gene>
<dbReference type="SUPFAM" id="SSF56436">
    <property type="entry name" value="C-type lectin-like"/>
    <property type="match status" value="1"/>
</dbReference>
<feature type="domain" description="C-type lectin" evidence="5">
    <location>
        <begin position="222"/>
        <end position="335"/>
    </location>
</feature>
<dbReference type="InterPro" id="IPR001304">
    <property type="entry name" value="C-type_lectin-like"/>
</dbReference>
<feature type="compositionally biased region" description="Pro residues" evidence="3">
    <location>
        <begin position="94"/>
        <end position="111"/>
    </location>
</feature>
<evidence type="ECO:0000256" key="1">
    <source>
        <dbReference type="ARBA" id="ARBA00022734"/>
    </source>
</evidence>
<dbReference type="Pfam" id="PF00059">
    <property type="entry name" value="Lectin_C"/>
    <property type="match status" value="1"/>
</dbReference>
<dbReference type="InterPro" id="IPR033989">
    <property type="entry name" value="CD209-like_CTLD"/>
</dbReference>
<dbReference type="InterPro" id="IPR050111">
    <property type="entry name" value="C-type_lectin/snaclec_domain"/>
</dbReference>
<dbReference type="PROSITE" id="PS50041">
    <property type="entry name" value="C_TYPE_LECTIN_2"/>
    <property type="match status" value="1"/>
</dbReference>
<dbReference type="InterPro" id="IPR016186">
    <property type="entry name" value="C-type_lectin-like/link_sf"/>
</dbReference>
<dbReference type="InterPro" id="IPR016187">
    <property type="entry name" value="CTDL_fold"/>
</dbReference>
<dbReference type="PANTHER" id="PTHR22803">
    <property type="entry name" value="MANNOSE, PHOSPHOLIPASE, LECTIN RECEPTOR RELATED"/>
    <property type="match status" value="1"/>
</dbReference>
<organism evidence="6 7">
    <name type="scientific">Heterocephalus glaber</name>
    <name type="common">Naked mole rat</name>
    <dbReference type="NCBI Taxonomy" id="10181"/>
    <lineage>
        <taxon>Eukaryota</taxon>
        <taxon>Metazoa</taxon>
        <taxon>Chordata</taxon>
        <taxon>Craniata</taxon>
        <taxon>Vertebrata</taxon>
        <taxon>Euteleostomi</taxon>
        <taxon>Mammalia</taxon>
        <taxon>Eutheria</taxon>
        <taxon>Euarchontoglires</taxon>
        <taxon>Glires</taxon>
        <taxon>Rodentia</taxon>
        <taxon>Hystricomorpha</taxon>
        <taxon>Bathyergidae</taxon>
        <taxon>Heterocephalus</taxon>
    </lineage>
</organism>
<keyword evidence="2" id="KW-1015">Disulfide bond</keyword>
<dbReference type="KEGG" id="hgl:101705415"/>
<keyword evidence="1" id="KW-0430">Lectin</keyword>
<dbReference type="RefSeq" id="XP_004872417.1">
    <property type="nucleotide sequence ID" value="XM_004872360.3"/>
</dbReference>
<dbReference type="Proteomes" id="UP000694906">
    <property type="component" value="Unplaced"/>
</dbReference>
<keyword evidence="4" id="KW-1133">Transmembrane helix</keyword>
<name>A0AAX6QG64_HETGA</name>
<dbReference type="AlphaFoldDB" id="A0AAX6QG64"/>
<sequence>MLPTAMYSLYTNTKHRGPAGSMEEEEEEDGDDYENTAPPYKDLPPKPGPVAPPRAPKAGKKMENCPLPRKPLEITALDLPPVTCTSNPLGVTPGEPPPFPPSLTTPAPATPGPWTSQKSRGSGCPREERLLMFLCLLVATSLLLSGVSLTVALLKYQEVVETLRMVSVQQRAWQENVTGMVGLAGLKKDIDHVRADTNQSLVELRALLGCTKVTCPDDWLPFESKCYYFSPSTKSWDDARKFCQENYSHLVIIDSSAEHNFVAKAHGSSRVYWLGLNDKDQEGNWRWLDGSPVTLSFWEPQEPNNAFGREDCASMNKGGSWNDLSCATTTYWICERKCSC</sequence>
<feature type="transmembrane region" description="Helical" evidence="4">
    <location>
        <begin position="130"/>
        <end position="154"/>
    </location>
</feature>
<keyword evidence="4" id="KW-0812">Transmembrane</keyword>
<dbReference type="GeneID" id="101705415"/>
<dbReference type="PROSITE" id="PS00615">
    <property type="entry name" value="C_TYPE_LECTIN_1"/>
    <property type="match status" value="1"/>
</dbReference>
<proteinExistence type="predicted"/>
<keyword evidence="4" id="KW-0472">Membrane</keyword>
<feature type="compositionally biased region" description="Acidic residues" evidence="3">
    <location>
        <begin position="22"/>
        <end position="34"/>
    </location>
</feature>
<feature type="compositionally biased region" description="Pro residues" evidence="3">
    <location>
        <begin position="41"/>
        <end position="55"/>
    </location>
</feature>
<evidence type="ECO:0000256" key="3">
    <source>
        <dbReference type="SAM" id="MobiDB-lite"/>
    </source>
</evidence>
<evidence type="ECO:0000259" key="5">
    <source>
        <dbReference type="PROSITE" id="PS50041"/>
    </source>
</evidence>
<evidence type="ECO:0000256" key="4">
    <source>
        <dbReference type="SAM" id="Phobius"/>
    </source>
</evidence>
<dbReference type="CTD" id="388512"/>
<evidence type="ECO:0000256" key="2">
    <source>
        <dbReference type="ARBA" id="ARBA00023157"/>
    </source>
</evidence>
<accession>A0AAX6QG64</accession>
<reference evidence="7" key="1">
    <citation type="submission" date="2025-08" db="UniProtKB">
        <authorList>
            <consortium name="RefSeq"/>
        </authorList>
    </citation>
    <scope>IDENTIFICATION</scope>
</reference>
<evidence type="ECO:0000313" key="7">
    <source>
        <dbReference type="RefSeq" id="XP_004872417.1"/>
    </source>
</evidence>
<feature type="region of interest" description="Disordered" evidence="3">
    <location>
        <begin position="1"/>
        <end position="65"/>
    </location>
</feature>
<dbReference type="CDD" id="cd03590">
    <property type="entry name" value="CLECT_DC-SIGN_like"/>
    <property type="match status" value="1"/>
</dbReference>
<feature type="region of interest" description="Disordered" evidence="3">
    <location>
        <begin position="91"/>
        <end position="122"/>
    </location>
</feature>
<protein>
    <submittedName>
        <fullName evidence="7">C-type lectin domain family 17, member A isoform X1</fullName>
    </submittedName>
</protein>
<dbReference type="SMART" id="SM00034">
    <property type="entry name" value="CLECT"/>
    <property type="match status" value="1"/>
</dbReference>
<keyword evidence="6" id="KW-1185">Reference proteome</keyword>
<dbReference type="Gene3D" id="3.10.100.10">
    <property type="entry name" value="Mannose-Binding Protein A, subunit A"/>
    <property type="match status" value="1"/>
</dbReference>
<dbReference type="GO" id="GO:0030246">
    <property type="term" value="F:carbohydrate binding"/>
    <property type="evidence" value="ECO:0007669"/>
    <property type="project" value="UniProtKB-KW"/>
</dbReference>